<dbReference type="EMBL" id="WUAV01000002">
    <property type="protein sequence ID" value="KAF1768015.1"/>
    <property type="molecule type" value="Genomic_DNA"/>
</dbReference>
<evidence type="ECO:0000313" key="2">
    <source>
        <dbReference type="Proteomes" id="UP000483820"/>
    </source>
</evidence>
<dbReference type="CTD" id="9806808"/>
<name>A0A6A5HKF8_CAERE</name>
<dbReference type="Proteomes" id="UP000483820">
    <property type="component" value="Chromosome II"/>
</dbReference>
<organism evidence="1 2">
    <name type="scientific">Caenorhabditis remanei</name>
    <name type="common">Caenorhabditis vulgaris</name>
    <dbReference type="NCBI Taxonomy" id="31234"/>
    <lineage>
        <taxon>Eukaryota</taxon>
        <taxon>Metazoa</taxon>
        <taxon>Ecdysozoa</taxon>
        <taxon>Nematoda</taxon>
        <taxon>Chromadorea</taxon>
        <taxon>Rhabditida</taxon>
        <taxon>Rhabditina</taxon>
        <taxon>Rhabditomorpha</taxon>
        <taxon>Rhabditoidea</taxon>
        <taxon>Rhabditidae</taxon>
        <taxon>Peloderinae</taxon>
        <taxon>Caenorhabditis</taxon>
    </lineage>
</organism>
<dbReference type="RefSeq" id="XP_003097180.2">
    <property type="nucleotide sequence ID" value="XM_003097132.2"/>
</dbReference>
<dbReference type="GeneID" id="9806808"/>
<reference evidence="1 2" key="1">
    <citation type="submission" date="2019-12" db="EMBL/GenBank/DDBJ databases">
        <title>Chromosome-level assembly of the Caenorhabditis remanei genome.</title>
        <authorList>
            <person name="Teterina A.A."/>
            <person name="Willis J.H."/>
            <person name="Phillips P.C."/>
        </authorList>
    </citation>
    <scope>NUCLEOTIDE SEQUENCE [LARGE SCALE GENOMIC DNA]</scope>
    <source>
        <strain evidence="1 2">PX506</strain>
        <tissue evidence="1">Whole organism</tissue>
    </source>
</reference>
<proteinExistence type="predicted"/>
<accession>A0A6A5HKF8</accession>
<comment type="caution">
    <text evidence="1">The sequence shown here is derived from an EMBL/GenBank/DDBJ whole genome shotgun (WGS) entry which is preliminary data.</text>
</comment>
<evidence type="ECO:0000313" key="1">
    <source>
        <dbReference type="EMBL" id="KAF1768015.1"/>
    </source>
</evidence>
<gene>
    <name evidence="1" type="ORF">GCK72_007976</name>
</gene>
<dbReference type="AlphaFoldDB" id="A0A6A5HKF8"/>
<sequence>MMRDVERLDGARKCRIPKGRDTNCRAYITIELSNEDSEINIFYMENDIHVKVYSKGHAMSVEMENVLQLNQ</sequence>
<dbReference type="KEGG" id="crq:GCK72_007976"/>
<protein>
    <submittedName>
        <fullName evidence="1">Uncharacterized protein</fullName>
    </submittedName>
</protein>